<proteinExistence type="predicted"/>
<gene>
    <name evidence="1" type="ORF">HNQ51_002536</name>
</gene>
<dbReference type="AlphaFoldDB" id="A0A840S220"/>
<comment type="caution">
    <text evidence="1">The sequence shown here is derived from an EMBL/GenBank/DDBJ whole genome shotgun (WGS) entry which is preliminary data.</text>
</comment>
<evidence type="ECO:0000313" key="2">
    <source>
        <dbReference type="Proteomes" id="UP000554837"/>
    </source>
</evidence>
<accession>A0A840S220</accession>
<evidence type="ECO:0000313" key="1">
    <source>
        <dbReference type="EMBL" id="MBB5205217.1"/>
    </source>
</evidence>
<dbReference type="EMBL" id="JACHHO010000003">
    <property type="protein sequence ID" value="MBB5205217.1"/>
    <property type="molecule type" value="Genomic_DNA"/>
</dbReference>
<dbReference type="RefSeq" id="WP_138854774.1">
    <property type="nucleotide sequence ID" value="NZ_CP040709.1"/>
</dbReference>
<protein>
    <submittedName>
        <fullName evidence="1">Uncharacterized protein</fullName>
    </submittedName>
</protein>
<sequence>MSQTLNTQKSSKYDDLCTYVREKSKARGAFVMVMDGEKGHGFAVQASSEDLERLPGMLRNLAAQVESRIRTELRTLN</sequence>
<reference evidence="1 2" key="1">
    <citation type="submission" date="2020-08" db="EMBL/GenBank/DDBJ databases">
        <title>Genomic Encyclopedia of Type Strains, Phase IV (KMG-IV): sequencing the most valuable type-strain genomes for metagenomic binning, comparative biology and taxonomic classification.</title>
        <authorList>
            <person name="Goeker M."/>
        </authorList>
    </citation>
    <scope>NUCLEOTIDE SEQUENCE [LARGE SCALE GENOMIC DNA]</scope>
    <source>
        <strain evidence="1 2">DSM 23958</strain>
    </source>
</reference>
<name>A0A840S220_9BURK</name>
<dbReference type="OrthoDB" id="9246424at2"/>
<dbReference type="Proteomes" id="UP000554837">
    <property type="component" value="Unassembled WGS sequence"/>
</dbReference>
<keyword evidence="2" id="KW-1185">Reference proteome</keyword>
<organism evidence="1 2">
    <name type="scientific">Inhella inkyongensis</name>
    <dbReference type="NCBI Taxonomy" id="392593"/>
    <lineage>
        <taxon>Bacteria</taxon>
        <taxon>Pseudomonadati</taxon>
        <taxon>Pseudomonadota</taxon>
        <taxon>Betaproteobacteria</taxon>
        <taxon>Burkholderiales</taxon>
        <taxon>Sphaerotilaceae</taxon>
        <taxon>Inhella</taxon>
    </lineage>
</organism>